<keyword evidence="4" id="KW-0804">Transcription</keyword>
<evidence type="ECO:0000256" key="4">
    <source>
        <dbReference type="ARBA" id="ARBA00023163"/>
    </source>
</evidence>
<dbReference type="InterPro" id="IPR021740">
    <property type="entry name" value="Velvet"/>
</dbReference>
<feature type="compositionally biased region" description="Basic and acidic residues" evidence="6">
    <location>
        <begin position="232"/>
        <end position="254"/>
    </location>
</feature>
<dbReference type="InterPro" id="IPR038491">
    <property type="entry name" value="Velvet_dom_sf"/>
</dbReference>
<feature type="region of interest" description="Disordered" evidence="6">
    <location>
        <begin position="17"/>
        <end position="81"/>
    </location>
</feature>
<dbReference type="PANTHER" id="PTHR33572">
    <property type="entry name" value="SPORE DEVELOPMENT REGULATOR VOSA"/>
    <property type="match status" value="1"/>
</dbReference>
<evidence type="ECO:0000256" key="3">
    <source>
        <dbReference type="ARBA" id="ARBA00023015"/>
    </source>
</evidence>
<feature type="compositionally biased region" description="Basic residues" evidence="6">
    <location>
        <begin position="211"/>
        <end position="222"/>
    </location>
</feature>
<feature type="region of interest" description="Disordered" evidence="6">
    <location>
        <begin position="211"/>
        <end position="281"/>
    </location>
</feature>
<keyword evidence="3" id="KW-0805">Transcription regulation</keyword>
<dbReference type="Gene3D" id="2.60.40.3960">
    <property type="entry name" value="Velvet domain"/>
    <property type="match status" value="1"/>
</dbReference>
<dbReference type="PANTHER" id="PTHR33572:SF18">
    <property type="entry name" value="SPORE DEVELOPMENT REGULATOR VOSA"/>
    <property type="match status" value="1"/>
</dbReference>
<evidence type="ECO:0000256" key="6">
    <source>
        <dbReference type="SAM" id="MobiDB-lite"/>
    </source>
</evidence>
<protein>
    <recommendedName>
        <fullName evidence="7">Velvet domain-containing protein</fullName>
    </recommendedName>
</protein>
<dbReference type="Pfam" id="PF11754">
    <property type="entry name" value="Velvet"/>
    <property type="match status" value="2"/>
</dbReference>
<keyword evidence="9" id="KW-1185">Reference proteome</keyword>
<evidence type="ECO:0000259" key="7">
    <source>
        <dbReference type="PROSITE" id="PS51821"/>
    </source>
</evidence>
<dbReference type="AlphaFoldDB" id="A0AAD9S420"/>
<dbReference type="EMBL" id="JAUJFL010000009">
    <property type="protein sequence ID" value="KAK2597681.1"/>
    <property type="molecule type" value="Genomic_DNA"/>
</dbReference>
<comment type="subcellular location">
    <subcellularLocation>
        <location evidence="1">Nucleus</location>
    </subcellularLocation>
</comment>
<feature type="compositionally biased region" description="Basic and acidic residues" evidence="6">
    <location>
        <begin position="53"/>
        <end position="70"/>
    </location>
</feature>
<organism evidence="8 9">
    <name type="scientific">Phomopsis amygdali</name>
    <name type="common">Fusicoccum amygdali</name>
    <dbReference type="NCBI Taxonomy" id="1214568"/>
    <lineage>
        <taxon>Eukaryota</taxon>
        <taxon>Fungi</taxon>
        <taxon>Dikarya</taxon>
        <taxon>Ascomycota</taxon>
        <taxon>Pezizomycotina</taxon>
        <taxon>Sordariomycetes</taxon>
        <taxon>Sordariomycetidae</taxon>
        <taxon>Diaporthales</taxon>
        <taxon>Diaporthaceae</taxon>
        <taxon>Diaporthe</taxon>
    </lineage>
</organism>
<dbReference type="PROSITE" id="PS51821">
    <property type="entry name" value="VELVET"/>
    <property type="match status" value="1"/>
</dbReference>
<evidence type="ECO:0000256" key="2">
    <source>
        <dbReference type="ARBA" id="ARBA00022969"/>
    </source>
</evidence>
<gene>
    <name evidence="8" type="ORF">N8I77_012450</name>
</gene>
<dbReference type="Proteomes" id="UP001265746">
    <property type="component" value="Unassembled WGS sequence"/>
</dbReference>
<comment type="caution">
    <text evidence="8">The sequence shown here is derived from an EMBL/GenBank/DDBJ whole genome shotgun (WGS) entry which is preliminary data.</text>
</comment>
<accession>A0AAD9S420</accession>
<evidence type="ECO:0000256" key="1">
    <source>
        <dbReference type="ARBA" id="ARBA00004123"/>
    </source>
</evidence>
<evidence type="ECO:0000256" key="5">
    <source>
        <dbReference type="ARBA" id="ARBA00023242"/>
    </source>
</evidence>
<dbReference type="GO" id="GO:0005634">
    <property type="term" value="C:nucleus"/>
    <property type="evidence" value="ECO:0007669"/>
    <property type="project" value="UniProtKB-SubCell"/>
</dbReference>
<feature type="domain" description="Velvet" evidence="7">
    <location>
        <begin position="41"/>
        <end position="210"/>
    </location>
</feature>
<evidence type="ECO:0000313" key="9">
    <source>
        <dbReference type="Proteomes" id="UP001265746"/>
    </source>
</evidence>
<dbReference type="InterPro" id="IPR037525">
    <property type="entry name" value="Velvet_dom"/>
</dbReference>
<keyword evidence="2" id="KW-0749">Sporulation</keyword>
<evidence type="ECO:0000313" key="8">
    <source>
        <dbReference type="EMBL" id="KAK2597681.1"/>
    </source>
</evidence>
<reference evidence="8" key="1">
    <citation type="submission" date="2023-06" db="EMBL/GenBank/DDBJ databases">
        <authorList>
            <person name="Noh H."/>
        </authorList>
    </citation>
    <scope>NUCLEOTIDE SEQUENCE</scope>
    <source>
        <strain evidence="8">DUCC20226</strain>
    </source>
</reference>
<feature type="compositionally biased region" description="Polar residues" evidence="6">
    <location>
        <begin position="259"/>
        <end position="279"/>
    </location>
</feature>
<feature type="region of interest" description="Disordered" evidence="6">
    <location>
        <begin position="447"/>
        <end position="472"/>
    </location>
</feature>
<keyword evidence="5" id="KW-0539">Nucleus</keyword>
<proteinExistence type="predicted"/>
<name>A0AAD9S420_PHOAM</name>
<sequence length="472" mass="51572">MAAYDFSGNPQWGPLYPLGGSSQNLLPHVSHAPQPMSSSWDHSSPYRLTMKQQPERAKAANAKDKDRKPVDPPPVLQLDVDPNQDPLQVYITSPYLFVQTFLIGASESDPDPDLNALTGNTCTSGHVVKDDRGVHNMMFCLNDISIKKEGTYRLKFCLFKLNTTTGDVENLTSVCSEPFTTYSGRHFPGMSESTSMTRLLVDAGVRLRLRKESKAMSTKKKNNAFAHMMSRRGRDDDEDRPGKRLRSEGGDEKPMNYSKHGSFSQPHSFATHSTPSSSMGHYPGGFHAVTSSPGQNIAPMSSMPTAYNQGIHSASPMLSLDTHVNHYHNSPTSTGSSYHSPVRQSPTAGYQLQATVASSQGLVATSPLAQYSSSHTTQPPILPPVDMMNPHAGSSPDLNYATSANYSGGYLPSAQSRHLPSMQQRSTSWGSSMPMRMNAPMMQNTQSLPSVSGPYSEGSMFEQYNYGPRDGH</sequence>
<dbReference type="GO" id="GO:0030435">
    <property type="term" value="P:sporulation resulting in formation of a cellular spore"/>
    <property type="evidence" value="ECO:0007669"/>
    <property type="project" value="UniProtKB-KW"/>
</dbReference>